<evidence type="ECO:0000259" key="1">
    <source>
        <dbReference type="Pfam" id="PF00724"/>
    </source>
</evidence>
<gene>
    <name evidence="2" type="ORF">D9758_006546</name>
</gene>
<sequence length="406" mass="44917">MSSSAASKDLDASPFPKSKLFQPTPFGSLTLQHRIVLAPLTRMRSTNDTFTPLPIVPSYYAQRASVPGTFLISEGTAVTANGLAWSNTPGIWSDEQIKQWKNVTNAVHERKSIIFSQLFAAGRTVDIAFLKSVDPSFVVSGPSDIPLSSSGFAEGQGQGHVHPLTIAEIKEYVRAFGQAAKNAVEGAGFDGVEVNLANGYLLDQFLQDTSNQRTDEYGGSVENRTRLPLEVVEEVVRALGGAEEKVGIRFSPWSVFQDMRMKDPKPTFAYLIRKLKESFPNLAYLHVIEPRIAGSSDADVDVVEELETESNDFLREIWAPKPFISAGGYNRESAIKRVEEYDGVGLIAFGRLFISNPDLPFRLSRKIPLAKYDRETFYSPSDNSGTGYTDYSFSELFKGQNIKMDR</sequence>
<keyword evidence="3" id="KW-1185">Reference proteome</keyword>
<feature type="domain" description="NADH:flavin oxidoreductase/NADH oxidase N-terminal" evidence="1">
    <location>
        <begin position="19"/>
        <end position="368"/>
    </location>
</feature>
<dbReference type="SUPFAM" id="SSF51395">
    <property type="entry name" value="FMN-linked oxidoreductases"/>
    <property type="match status" value="1"/>
</dbReference>
<dbReference type="InterPro" id="IPR045247">
    <property type="entry name" value="Oye-like"/>
</dbReference>
<dbReference type="PANTHER" id="PTHR22893">
    <property type="entry name" value="NADH OXIDOREDUCTASE-RELATED"/>
    <property type="match status" value="1"/>
</dbReference>
<dbReference type="PANTHER" id="PTHR22893:SF91">
    <property type="entry name" value="NADPH DEHYDROGENASE 2-RELATED"/>
    <property type="match status" value="1"/>
</dbReference>
<dbReference type="InterPro" id="IPR013785">
    <property type="entry name" value="Aldolase_TIM"/>
</dbReference>
<protein>
    <recommendedName>
        <fullName evidence="1">NADH:flavin oxidoreductase/NADH oxidase N-terminal domain-containing protein</fullName>
    </recommendedName>
</protein>
<dbReference type="AlphaFoldDB" id="A0A8H5GL19"/>
<dbReference type="Proteomes" id="UP000559256">
    <property type="component" value="Unassembled WGS sequence"/>
</dbReference>
<dbReference type="Pfam" id="PF00724">
    <property type="entry name" value="Oxidored_FMN"/>
    <property type="match status" value="1"/>
</dbReference>
<dbReference type="OrthoDB" id="276546at2759"/>
<proteinExistence type="predicted"/>
<name>A0A8H5GL19_9AGAR</name>
<reference evidence="2 3" key="1">
    <citation type="journal article" date="2020" name="ISME J.">
        <title>Uncovering the hidden diversity of litter-decomposition mechanisms in mushroom-forming fungi.</title>
        <authorList>
            <person name="Floudas D."/>
            <person name="Bentzer J."/>
            <person name="Ahren D."/>
            <person name="Johansson T."/>
            <person name="Persson P."/>
            <person name="Tunlid A."/>
        </authorList>
    </citation>
    <scope>NUCLEOTIDE SEQUENCE [LARGE SCALE GENOMIC DNA]</scope>
    <source>
        <strain evidence="2 3">CBS 291.85</strain>
    </source>
</reference>
<comment type="caution">
    <text evidence="2">The sequence shown here is derived from an EMBL/GenBank/DDBJ whole genome shotgun (WGS) entry which is preliminary data.</text>
</comment>
<evidence type="ECO:0000313" key="2">
    <source>
        <dbReference type="EMBL" id="KAF5366746.1"/>
    </source>
</evidence>
<evidence type="ECO:0000313" key="3">
    <source>
        <dbReference type="Proteomes" id="UP000559256"/>
    </source>
</evidence>
<dbReference type="GO" id="GO:0003959">
    <property type="term" value="F:NADPH dehydrogenase activity"/>
    <property type="evidence" value="ECO:0007669"/>
    <property type="project" value="TreeGrafter"/>
</dbReference>
<dbReference type="InterPro" id="IPR001155">
    <property type="entry name" value="OxRdtase_FMN_N"/>
</dbReference>
<dbReference type="CDD" id="cd02933">
    <property type="entry name" value="OYE_like_FMN"/>
    <property type="match status" value="1"/>
</dbReference>
<organism evidence="2 3">
    <name type="scientific">Tetrapyrgos nigripes</name>
    <dbReference type="NCBI Taxonomy" id="182062"/>
    <lineage>
        <taxon>Eukaryota</taxon>
        <taxon>Fungi</taxon>
        <taxon>Dikarya</taxon>
        <taxon>Basidiomycota</taxon>
        <taxon>Agaricomycotina</taxon>
        <taxon>Agaricomycetes</taxon>
        <taxon>Agaricomycetidae</taxon>
        <taxon>Agaricales</taxon>
        <taxon>Marasmiineae</taxon>
        <taxon>Marasmiaceae</taxon>
        <taxon>Tetrapyrgos</taxon>
    </lineage>
</organism>
<dbReference type="Gene3D" id="3.20.20.70">
    <property type="entry name" value="Aldolase class I"/>
    <property type="match status" value="1"/>
</dbReference>
<accession>A0A8H5GL19</accession>
<dbReference type="GO" id="GO:0010181">
    <property type="term" value="F:FMN binding"/>
    <property type="evidence" value="ECO:0007669"/>
    <property type="project" value="InterPro"/>
</dbReference>
<dbReference type="EMBL" id="JAACJM010000021">
    <property type="protein sequence ID" value="KAF5366746.1"/>
    <property type="molecule type" value="Genomic_DNA"/>
</dbReference>